<dbReference type="AlphaFoldDB" id="A0AAV7BBZ6"/>
<keyword evidence="9" id="KW-1185">Reference proteome</keyword>
<keyword evidence="2 6" id="KW-0812">Transmembrane</keyword>
<evidence type="ECO:0000256" key="6">
    <source>
        <dbReference type="SAM" id="Phobius"/>
    </source>
</evidence>
<feature type="region of interest" description="Disordered" evidence="5">
    <location>
        <begin position="306"/>
        <end position="335"/>
    </location>
</feature>
<evidence type="ECO:0000259" key="7">
    <source>
        <dbReference type="PROSITE" id="PS50835"/>
    </source>
</evidence>
<comment type="caution">
    <text evidence="8">The sequence shown here is derived from an EMBL/GenBank/DDBJ whole genome shotgun (WGS) entry which is preliminary data.</text>
</comment>
<feature type="domain" description="Ig-like" evidence="7">
    <location>
        <begin position="47"/>
        <end position="174"/>
    </location>
</feature>
<dbReference type="InterPro" id="IPR007110">
    <property type="entry name" value="Ig-like_dom"/>
</dbReference>
<dbReference type="PANTHER" id="PTHR12035">
    <property type="entry name" value="SIALIC ACID BINDING IMMUNOGLOBULIN-LIKE LECTIN"/>
    <property type="match status" value="1"/>
</dbReference>
<feature type="domain" description="Ig-like" evidence="7">
    <location>
        <begin position="177"/>
        <end position="258"/>
    </location>
</feature>
<keyword evidence="4 6" id="KW-0472">Membrane</keyword>
<keyword evidence="3 6" id="KW-1133">Transmembrane helix</keyword>
<dbReference type="InterPro" id="IPR036179">
    <property type="entry name" value="Ig-like_dom_sf"/>
</dbReference>
<dbReference type="Proteomes" id="UP000824782">
    <property type="component" value="Unassembled WGS sequence"/>
</dbReference>
<evidence type="ECO:0000313" key="9">
    <source>
        <dbReference type="Proteomes" id="UP000824782"/>
    </source>
</evidence>
<evidence type="ECO:0000256" key="2">
    <source>
        <dbReference type="ARBA" id="ARBA00022692"/>
    </source>
</evidence>
<evidence type="ECO:0000313" key="8">
    <source>
        <dbReference type="EMBL" id="KAG8570115.1"/>
    </source>
</evidence>
<dbReference type="InterPro" id="IPR013783">
    <property type="entry name" value="Ig-like_fold"/>
</dbReference>
<reference evidence="8" key="1">
    <citation type="thesis" date="2020" institute="ProQuest LLC" country="789 East Eisenhower Parkway, Ann Arbor, MI, USA">
        <title>Comparative Genomics and Chromosome Evolution.</title>
        <authorList>
            <person name="Mudd A.B."/>
        </authorList>
    </citation>
    <scope>NUCLEOTIDE SEQUENCE</scope>
    <source>
        <strain evidence="8">237g6f4</strain>
        <tissue evidence="8">Blood</tissue>
    </source>
</reference>
<feature type="compositionally biased region" description="Polar residues" evidence="5">
    <location>
        <begin position="306"/>
        <end position="316"/>
    </location>
</feature>
<evidence type="ECO:0000256" key="4">
    <source>
        <dbReference type="ARBA" id="ARBA00023136"/>
    </source>
</evidence>
<gene>
    <name evidence="8" type="ORF">GDO81_014715</name>
</gene>
<dbReference type="PANTHER" id="PTHR12035:SF125">
    <property type="entry name" value="SIALIC ACID-BINDING IG-LIKE LECTIN 5"/>
    <property type="match status" value="1"/>
</dbReference>
<dbReference type="Gene3D" id="2.60.40.10">
    <property type="entry name" value="Immunoglobulins"/>
    <property type="match status" value="3"/>
</dbReference>
<protein>
    <recommendedName>
        <fullName evidence="7">Ig-like domain-containing protein</fullName>
    </recommendedName>
</protein>
<feature type="compositionally biased region" description="Basic and acidic residues" evidence="5">
    <location>
        <begin position="317"/>
        <end position="329"/>
    </location>
</feature>
<dbReference type="GO" id="GO:0005886">
    <property type="term" value="C:plasma membrane"/>
    <property type="evidence" value="ECO:0007669"/>
    <property type="project" value="TreeGrafter"/>
</dbReference>
<dbReference type="SUPFAM" id="SSF48726">
    <property type="entry name" value="Immunoglobulin"/>
    <property type="match status" value="3"/>
</dbReference>
<name>A0AAV7BBZ6_ENGPU</name>
<comment type="subcellular location">
    <subcellularLocation>
        <location evidence="1">Membrane</location>
        <topology evidence="1">Single-pass membrane protein</topology>
    </subcellularLocation>
</comment>
<sequence>MEEAKLQHGVVQASACMTCSPPGNCPATSLTFQWRKSNVPGIWKNSPSITFTPSLDDHGTTITCEMSHSKGKTTQKTLLLHVYKKPEIFKDLQCKRNMTVIYCECSAMANPPASITWSSTGINVTETSGFSIKSSSHGYNTVSRLEGSVMSPPGDILCTAGNTEGSESQKLPIYEKPQILQESHCRKNLSAIYCECSAMANPPASITWSSTGINVTETSGFSINSSSGYRTVSRLEGAAMSRPGDIWCTAENTEGSVSQKLPIYVDWTRPLLIGGGIIAFLILGITCAVFAIKNCRVKKNISRSNSYVMEGPNNNAKAKDPESRNEASRNTKRGI</sequence>
<evidence type="ECO:0000256" key="3">
    <source>
        <dbReference type="ARBA" id="ARBA00022989"/>
    </source>
</evidence>
<dbReference type="EMBL" id="WNYA01000006">
    <property type="protein sequence ID" value="KAG8570115.1"/>
    <property type="molecule type" value="Genomic_DNA"/>
</dbReference>
<dbReference type="GO" id="GO:0007155">
    <property type="term" value="P:cell adhesion"/>
    <property type="evidence" value="ECO:0007669"/>
    <property type="project" value="TreeGrafter"/>
</dbReference>
<dbReference type="GO" id="GO:0033691">
    <property type="term" value="F:sialic acid binding"/>
    <property type="evidence" value="ECO:0007669"/>
    <property type="project" value="TreeGrafter"/>
</dbReference>
<dbReference type="PROSITE" id="PS50835">
    <property type="entry name" value="IG_LIKE"/>
    <property type="match status" value="2"/>
</dbReference>
<dbReference type="InterPro" id="IPR051036">
    <property type="entry name" value="SIGLEC"/>
</dbReference>
<evidence type="ECO:0000256" key="1">
    <source>
        <dbReference type="ARBA" id="ARBA00004167"/>
    </source>
</evidence>
<evidence type="ECO:0000256" key="5">
    <source>
        <dbReference type="SAM" id="MobiDB-lite"/>
    </source>
</evidence>
<proteinExistence type="predicted"/>
<accession>A0AAV7BBZ6</accession>
<feature type="transmembrane region" description="Helical" evidence="6">
    <location>
        <begin position="271"/>
        <end position="292"/>
    </location>
</feature>
<organism evidence="8 9">
    <name type="scientific">Engystomops pustulosus</name>
    <name type="common">Tungara frog</name>
    <name type="synonym">Physalaemus pustulosus</name>
    <dbReference type="NCBI Taxonomy" id="76066"/>
    <lineage>
        <taxon>Eukaryota</taxon>
        <taxon>Metazoa</taxon>
        <taxon>Chordata</taxon>
        <taxon>Craniata</taxon>
        <taxon>Vertebrata</taxon>
        <taxon>Euteleostomi</taxon>
        <taxon>Amphibia</taxon>
        <taxon>Batrachia</taxon>
        <taxon>Anura</taxon>
        <taxon>Neobatrachia</taxon>
        <taxon>Hyloidea</taxon>
        <taxon>Leptodactylidae</taxon>
        <taxon>Leiuperinae</taxon>
        <taxon>Engystomops</taxon>
    </lineage>
</organism>